<gene>
    <name evidence="3" type="ORF">CEURO_LOCUS18421</name>
</gene>
<name>A0A9P0ZPE4_CUSEU</name>
<dbReference type="Pfam" id="PF07727">
    <property type="entry name" value="RVT_2"/>
    <property type="match status" value="1"/>
</dbReference>
<dbReference type="EMBL" id="CAMAPE010000052">
    <property type="protein sequence ID" value="CAH9109234.1"/>
    <property type="molecule type" value="Genomic_DNA"/>
</dbReference>
<dbReference type="InterPro" id="IPR013103">
    <property type="entry name" value="RVT_2"/>
</dbReference>
<feature type="chain" id="PRO_5040109618" description="Reverse transcriptase Ty1/copia-type domain-containing protein" evidence="1">
    <location>
        <begin position="21"/>
        <end position="137"/>
    </location>
</feature>
<feature type="signal peptide" evidence="1">
    <location>
        <begin position="1"/>
        <end position="20"/>
    </location>
</feature>
<sequence length="137" mass="15611">MLNVLLHTLLFVCPSVPILSQKSFKEAVKFDSWKEAMMTEIKSLETNQTWSLVKLPPGKPVVGCGWVYEVKHKADGSSRIHTDRGVDFFETFSPVAKLTTVRFLLSVAVSQNWHLHQLDVDNAFLHGDLHEEVYMKL</sequence>
<protein>
    <recommendedName>
        <fullName evidence="2">Reverse transcriptase Ty1/copia-type domain-containing protein</fullName>
    </recommendedName>
</protein>
<comment type="caution">
    <text evidence="3">The sequence shown here is derived from an EMBL/GenBank/DDBJ whole genome shotgun (WGS) entry which is preliminary data.</text>
</comment>
<organism evidence="3 4">
    <name type="scientific">Cuscuta europaea</name>
    <name type="common">European dodder</name>
    <dbReference type="NCBI Taxonomy" id="41803"/>
    <lineage>
        <taxon>Eukaryota</taxon>
        <taxon>Viridiplantae</taxon>
        <taxon>Streptophyta</taxon>
        <taxon>Embryophyta</taxon>
        <taxon>Tracheophyta</taxon>
        <taxon>Spermatophyta</taxon>
        <taxon>Magnoliopsida</taxon>
        <taxon>eudicotyledons</taxon>
        <taxon>Gunneridae</taxon>
        <taxon>Pentapetalae</taxon>
        <taxon>asterids</taxon>
        <taxon>lamiids</taxon>
        <taxon>Solanales</taxon>
        <taxon>Convolvulaceae</taxon>
        <taxon>Cuscuteae</taxon>
        <taxon>Cuscuta</taxon>
        <taxon>Cuscuta subgen. Cuscuta</taxon>
    </lineage>
</organism>
<proteinExistence type="predicted"/>
<dbReference type="Proteomes" id="UP001152484">
    <property type="component" value="Unassembled WGS sequence"/>
</dbReference>
<evidence type="ECO:0000259" key="2">
    <source>
        <dbReference type="Pfam" id="PF07727"/>
    </source>
</evidence>
<evidence type="ECO:0000256" key="1">
    <source>
        <dbReference type="SAM" id="SignalP"/>
    </source>
</evidence>
<dbReference type="OrthoDB" id="411615at2759"/>
<reference evidence="3" key="1">
    <citation type="submission" date="2022-07" db="EMBL/GenBank/DDBJ databases">
        <authorList>
            <person name="Macas J."/>
            <person name="Novak P."/>
            <person name="Neumann P."/>
        </authorList>
    </citation>
    <scope>NUCLEOTIDE SEQUENCE</scope>
</reference>
<accession>A0A9P0ZPE4</accession>
<feature type="non-terminal residue" evidence="3">
    <location>
        <position position="137"/>
    </location>
</feature>
<keyword evidence="1" id="KW-0732">Signal</keyword>
<evidence type="ECO:0000313" key="3">
    <source>
        <dbReference type="EMBL" id="CAH9109234.1"/>
    </source>
</evidence>
<dbReference type="AlphaFoldDB" id="A0A9P0ZPE4"/>
<evidence type="ECO:0000313" key="4">
    <source>
        <dbReference type="Proteomes" id="UP001152484"/>
    </source>
</evidence>
<keyword evidence="4" id="KW-1185">Reference proteome</keyword>
<feature type="domain" description="Reverse transcriptase Ty1/copia-type" evidence="2">
    <location>
        <begin position="47"/>
        <end position="136"/>
    </location>
</feature>